<evidence type="ECO:0000313" key="6">
    <source>
        <dbReference type="Proteomes" id="UP000291189"/>
    </source>
</evidence>
<protein>
    <submittedName>
        <fullName evidence="5">Serine/threonine-protein phosphatase</fullName>
    </submittedName>
</protein>
<evidence type="ECO:0000256" key="3">
    <source>
        <dbReference type="SAM" id="Phobius"/>
    </source>
</evidence>
<dbReference type="InterPro" id="IPR036457">
    <property type="entry name" value="PPM-type-like_dom_sf"/>
</dbReference>
<dbReference type="PANTHER" id="PTHR43156">
    <property type="entry name" value="STAGE II SPORULATION PROTEIN E-RELATED"/>
    <property type="match status" value="1"/>
</dbReference>
<keyword evidence="1" id="KW-0378">Hydrolase</keyword>
<accession>A0A4V1Z1M2</accession>
<dbReference type="AlphaFoldDB" id="A0A4V1Z1M2"/>
<name>A0A4V1Z1M2_9ACTN</name>
<proteinExistence type="predicted"/>
<keyword evidence="3" id="KW-0472">Membrane</keyword>
<dbReference type="OrthoDB" id="4935951at2"/>
<feature type="transmembrane region" description="Helical" evidence="3">
    <location>
        <begin position="40"/>
        <end position="58"/>
    </location>
</feature>
<dbReference type="SMART" id="SM00331">
    <property type="entry name" value="PP2C_SIG"/>
    <property type="match status" value="1"/>
</dbReference>
<dbReference type="GO" id="GO:0016791">
    <property type="term" value="F:phosphatase activity"/>
    <property type="evidence" value="ECO:0007669"/>
    <property type="project" value="TreeGrafter"/>
</dbReference>
<dbReference type="InterPro" id="IPR052016">
    <property type="entry name" value="Bact_Sigma-Reg"/>
</dbReference>
<dbReference type="RefSeq" id="WP_129987671.1">
    <property type="nucleotide sequence ID" value="NZ_SDPU01000023.1"/>
</dbReference>
<dbReference type="SUPFAM" id="SSF81606">
    <property type="entry name" value="PP2C-like"/>
    <property type="match status" value="1"/>
</dbReference>
<dbReference type="EMBL" id="SDPU01000023">
    <property type="protein sequence ID" value="RYU11396.1"/>
    <property type="molecule type" value="Genomic_DNA"/>
</dbReference>
<reference evidence="5 6" key="1">
    <citation type="submission" date="2019-01" db="EMBL/GenBank/DDBJ databases">
        <title>Nocardioides guangzhouensis sp. nov., an actinobacterium isolated from soil.</title>
        <authorList>
            <person name="Fu Y."/>
            <person name="Cai Y."/>
            <person name="Lin Z."/>
            <person name="Chen P."/>
        </authorList>
    </citation>
    <scope>NUCLEOTIDE SEQUENCE [LARGE SCALE GENOMIC DNA]</scope>
    <source>
        <strain evidence="5 6">NBRC 105384</strain>
    </source>
</reference>
<dbReference type="Proteomes" id="UP000291189">
    <property type="component" value="Unassembled WGS sequence"/>
</dbReference>
<comment type="caution">
    <text evidence="5">The sequence shown here is derived from an EMBL/GenBank/DDBJ whole genome shotgun (WGS) entry which is preliminary data.</text>
</comment>
<feature type="region of interest" description="Disordered" evidence="2">
    <location>
        <begin position="257"/>
        <end position="283"/>
    </location>
</feature>
<evidence type="ECO:0000256" key="2">
    <source>
        <dbReference type="SAM" id="MobiDB-lite"/>
    </source>
</evidence>
<dbReference type="Gene3D" id="3.60.40.10">
    <property type="entry name" value="PPM-type phosphatase domain"/>
    <property type="match status" value="1"/>
</dbReference>
<feature type="domain" description="PPM-type phosphatase" evidence="4">
    <location>
        <begin position="140"/>
        <end position="352"/>
    </location>
</feature>
<keyword evidence="6" id="KW-1185">Reference proteome</keyword>
<dbReference type="PANTHER" id="PTHR43156:SF2">
    <property type="entry name" value="STAGE II SPORULATION PROTEIN E"/>
    <property type="match status" value="1"/>
</dbReference>
<evidence type="ECO:0000256" key="1">
    <source>
        <dbReference type="ARBA" id="ARBA00022801"/>
    </source>
</evidence>
<evidence type="ECO:0000313" key="5">
    <source>
        <dbReference type="EMBL" id="RYU11396.1"/>
    </source>
</evidence>
<sequence length="362" mass="38168">MLGRRRKDGEGRGLRALWLELGIPLGVLLAAVVADSLLPRDIIITAVFAIAPFVASALTSPARTAAIGALSVVAVGVSALWNHDVGTAEWWIRLLGGVLFAVIAVLVARMRVRREQALQHMTVVAETAQRALLRGVPARVGSVGLAARYVSATEAALVGGDLYEVADTPYGVRVVIGDVRGKGLDAVHLASTVLAAFRRAAFVNRVLAGVTRDLDDAVSAVCGDEDFVTALVAEFRHDGTGAVVNCGHLPPLLLRSGRRPSRLDGAEPTPPLGLGGRPAEEPFDWPGGSRILLYTDGLVEARNRQGAFFPLDDHVAELCTGTVDEALDRLLGLLRAFSAGQGDDLALVLAERSRPVPGAEDQ</sequence>
<gene>
    <name evidence="5" type="ORF">ETU37_12480</name>
</gene>
<dbReference type="InterPro" id="IPR001932">
    <property type="entry name" value="PPM-type_phosphatase-like_dom"/>
</dbReference>
<feature type="transmembrane region" description="Helical" evidence="3">
    <location>
        <begin position="65"/>
        <end position="84"/>
    </location>
</feature>
<keyword evidence="3" id="KW-1133">Transmembrane helix</keyword>
<keyword evidence="3" id="KW-0812">Transmembrane</keyword>
<feature type="transmembrane region" description="Helical" evidence="3">
    <location>
        <begin position="90"/>
        <end position="108"/>
    </location>
</feature>
<evidence type="ECO:0000259" key="4">
    <source>
        <dbReference type="SMART" id="SM00331"/>
    </source>
</evidence>
<feature type="transmembrane region" description="Helical" evidence="3">
    <location>
        <begin position="12"/>
        <end position="34"/>
    </location>
</feature>
<dbReference type="Pfam" id="PF07228">
    <property type="entry name" value="SpoIIE"/>
    <property type="match status" value="1"/>
</dbReference>
<organism evidence="5 6">
    <name type="scientific">Nocardioides iriomotensis</name>
    <dbReference type="NCBI Taxonomy" id="715784"/>
    <lineage>
        <taxon>Bacteria</taxon>
        <taxon>Bacillati</taxon>
        <taxon>Actinomycetota</taxon>
        <taxon>Actinomycetes</taxon>
        <taxon>Propionibacteriales</taxon>
        <taxon>Nocardioidaceae</taxon>
        <taxon>Nocardioides</taxon>
    </lineage>
</organism>